<proteinExistence type="predicted"/>
<evidence type="ECO:0000256" key="1">
    <source>
        <dbReference type="ARBA" id="ARBA00022737"/>
    </source>
</evidence>
<keyword evidence="4" id="KW-0732">Signal</keyword>
<dbReference type="Pfam" id="PF13432">
    <property type="entry name" value="TPR_16"/>
    <property type="match status" value="1"/>
</dbReference>
<dbReference type="InterPro" id="IPR019734">
    <property type="entry name" value="TPR_rpt"/>
</dbReference>
<dbReference type="Gene3D" id="1.25.40.10">
    <property type="entry name" value="Tetratricopeptide repeat domain"/>
    <property type="match status" value="2"/>
</dbReference>
<dbReference type="SUPFAM" id="SSF48452">
    <property type="entry name" value="TPR-like"/>
    <property type="match status" value="3"/>
</dbReference>
<sequence length="505" mass="54475">MKKKLRFVTVGAMALALAACGISPEERMDRAAQSFEEHRFSEARLDLGTLLQDDADNPQALDLLARTQLALGDGIGAEATLRRLREIGNSPPDHQQLLAEAIILQADFERALVVAQALGTAEGMRIAALAHIGLGNNEDALEAFEQGMTAKGERSRLYADFARFAQGAGDGQKARELAEMARNADPDGLDPLLVSASIEQQSGELSRALTYFTEALTHWPESRSALLGKIGGMDDMGQIDQASELIAQAARRMPGDVDVIYLQARLAAEEGDWNAVRDLLQPIEDNDSARQQLLYARSLAEIGLAEQALPRLTGLVRQMPQAAEPRRVLARVQLDLGDAAAAFDTIRPLATSPEGMPTDLAIYAQAARQSGRTDEVGQALAQTPPAERVANLLAQADAHLRAERWSAAINAYEQLRIWTGDSNAMVLNNLAYAKSRTGRTAEAMEHAEAAMALAPDHPNVLDTAGWLMVQGGGNRARGIELLERAARLAPENATIAEHLEQAKRG</sequence>
<feature type="signal peptide" evidence="4">
    <location>
        <begin position="1"/>
        <end position="18"/>
    </location>
</feature>
<keyword evidence="1" id="KW-0677">Repeat</keyword>
<comment type="caution">
    <text evidence="5">The sequence shown here is derived from an EMBL/GenBank/DDBJ whole genome shotgun (WGS) entry which is preliminary data.</text>
</comment>
<evidence type="ECO:0000256" key="3">
    <source>
        <dbReference type="PROSITE-ProRule" id="PRU00339"/>
    </source>
</evidence>
<reference evidence="5 6" key="1">
    <citation type="submission" date="2018-08" db="EMBL/GenBank/DDBJ databases">
        <title>Erythrobacter zhengii sp.nov., a bacterium isolated from deep-sea sediment.</title>
        <authorList>
            <person name="Fang C."/>
            <person name="Wu Y.-H."/>
            <person name="Sun C."/>
            <person name="Wang H."/>
            <person name="Cheng H."/>
            <person name="Meng F.-X."/>
            <person name="Wang C.-S."/>
            <person name="Xu X.-W."/>
        </authorList>
    </citation>
    <scope>NUCLEOTIDE SEQUENCE [LARGE SCALE GENOMIC DNA]</scope>
    <source>
        <strain evidence="5 6">V18</strain>
    </source>
</reference>
<keyword evidence="2 3" id="KW-0802">TPR repeat</keyword>
<dbReference type="InterPro" id="IPR011990">
    <property type="entry name" value="TPR-like_helical_dom_sf"/>
</dbReference>
<dbReference type="InterPro" id="IPR051012">
    <property type="entry name" value="CellSynth/LPSAsmb/PSIAsmb"/>
</dbReference>
<dbReference type="AlphaFoldDB" id="A0A418NW09"/>
<keyword evidence="6" id="KW-1185">Reference proteome</keyword>
<dbReference type="PROSITE" id="PS50005">
    <property type="entry name" value="TPR"/>
    <property type="match status" value="1"/>
</dbReference>
<dbReference type="PANTHER" id="PTHR45586:SF1">
    <property type="entry name" value="LIPOPOLYSACCHARIDE ASSEMBLY PROTEIN B"/>
    <property type="match status" value="1"/>
</dbReference>
<dbReference type="RefSeq" id="WP_119584086.1">
    <property type="nucleotide sequence ID" value="NZ_CAWODQ010000001.1"/>
</dbReference>
<feature type="repeat" description="TPR" evidence="3">
    <location>
        <begin position="424"/>
        <end position="457"/>
    </location>
</feature>
<dbReference type="OrthoDB" id="7487699at2"/>
<evidence type="ECO:0000256" key="2">
    <source>
        <dbReference type="ARBA" id="ARBA00022803"/>
    </source>
</evidence>
<organism evidence="5 6">
    <name type="scientific">Aurantiacibacter zhengii</name>
    <dbReference type="NCBI Taxonomy" id="2307003"/>
    <lineage>
        <taxon>Bacteria</taxon>
        <taxon>Pseudomonadati</taxon>
        <taxon>Pseudomonadota</taxon>
        <taxon>Alphaproteobacteria</taxon>
        <taxon>Sphingomonadales</taxon>
        <taxon>Erythrobacteraceae</taxon>
        <taxon>Aurantiacibacter</taxon>
    </lineage>
</organism>
<evidence type="ECO:0008006" key="7">
    <source>
        <dbReference type="Google" id="ProtNLM"/>
    </source>
</evidence>
<protein>
    <recommendedName>
        <fullName evidence="7">Tetratricopeptide repeat protein</fullName>
    </recommendedName>
</protein>
<name>A0A418NW09_9SPHN</name>
<dbReference type="SMART" id="SM00028">
    <property type="entry name" value="TPR"/>
    <property type="match status" value="3"/>
</dbReference>
<dbReference type="PROSITE" id="PS51257">
    <property type="entry name" value="PROKAR_LIPOPROTEIN"/>
    <property type="match status" value="1"/>
</dbReference>
<dbReference type="PANTHER" id="PTHR45586">
    <property type="entry name" value="TPR REPEAT-CONTAINING PROTEIN PA4667"/>
    <property type="match status" value="1"/>
</dbReference>
<evidence type="ECO:0000313" key="5">
    <source>
        <dbReference type="EMBL" id="RIV88809.1"/>
    </source>
</evidence>
<dbReference type="EMBL" id="QXFL01000001">
    <property type="protein sequence ID" value="RIV88809.1"/>
    <property type="molecule type" value="Genomic_DNA"/>
</dbReference>
<accession>A0A418NW09</accession>
<gene>
    <name evidence="5" type="ORF">D2V07_00590</name>
</gene>
<feature type="chain" id="PRO_5019443392" description="Tetratricopeptide repeat protein" evidence="4">
    <location>
        <begin position="19"/>
        <end position="505"/>
    </location>
</feature>
<evidence type="ECO:0000256" key="4">
    <source>
        <dbReference type="SAM" id="SignalP"/>
    </source>
</evidence>
<dbReference type="Pfam" id="PF14559">
    <property type="entry name" value="TPR_19"/>
    <property type="match status" value="2"/>
</dbReference>
<evidence type="ECO:0000313" key="6">
    <source>
        <dbReference type="Proteomes" id="UP000286576"/>
    </source>
</evidence>
<dbReference type="Proteomes" id="UP000286576">
    <property type="component" value="Unassembled WGS sequence"/>
</dbReference>